<evidence type="ECO:0000313" key="1">
    <source>
        <dbReference type="EMBL" id="VUX47800.1"/>
    </source>
</evidence>
<sequence length="62" mass="7186">MTTYARRPELVQESFSVNSRDLLRMVGSSDLRVSLIERLLANHEYIELSEWEAALKNVIFTS</sequence>
<dbReference type="EMBL" id="UXAT02000052">
    <property type="protein sequence ID" value="VUX47800.1"/>
    <property type="molecule type" value="Genomic_DNA"/>
</dbReference>
<keyword evidence="2" id="KW-1185">Reference proteome</keyword>
<accession>A0A564WH56</accession>
<gene>
    <name evidence="1" type="ORF">DF3PA_70121</name>
</gene>
<dbReference type="Proteomes" id="UP000326641">
    <property type="component" value="Unassembled WGS sequence"/>
</dbReference>
<reference evidence="1" key="1">
    <citation type="submission" date="2018-11" db="EMBL/GenBank/DDBJ databases">
        <authorList>
            <person name="Onetto C."/>
        </authorList>
    </citation>
    <scope>NUCLEOTIDE SEQUENCE [LARGE SCALE GENOMIC DNA]</scope>
</reference>
<protein>
    <submittedName>
        <fullName evidence="1">Uncharacterized protein</fullName>
    </submittedName>
</protein>
<organism evidence="1 2">
    <name type="scientific">Candidatus Defluviicoccus seviourii</name>
    <dbReference type="NCBI Taxonomy" id="2565273"/>
    <lineage>
        <taxon>Bacteria</taxon>
        <taxon>Pseudomonadati</taxon>
        <taxon>Pseudomonadota</taxon>
        <taxon>Alphaproteobacteria</taxon>
        <taxon>Rhodospirillales</taxon>
        <taxon>Rhodospirillaceae</taxon>
        <taxon>Defluviicoccus</taxon>
    </lineage>
</organism>
<dbReference type="AlphaFoldDB" id="A0A564WH56"/>
<comment type="caution">
    <text evidence="1">The sequence shown here is derived from an EMBL/GenBank/DDBJ whole genome shotgun (WGS) entry which is preliminary data.</text>
</comment>
<evidence type="ECO:0000313" key="2">
    <source>
        <dbReference type="Proteomes" id="UP000326641"/>
    </source>
</evidence>
<proteinExistence type="predicted"/>
<name>A0A564WH56_9PROT</name>